<keyword evidence="2" id="KW-1185">Reference proteome</keyword>
<gene>
    <name evidence="1" type="ORF">HanXRQr2_Chr04g0172261</name>
</gene>
<evidence type="ECO:0000313" key="1">
    <source>
        <dbReference type="EMBL" id="KAF5810664.1"/>
    </source>
</evidence>
<name>A0A9K3NRZ5_HELAN</name>
<dbReference type="EMBL" id="MNCJ02000319">
    <property type="protein sequence ID" value="KAF5810664.1"/>
    <property type="molecule type" value="Genomic_DNA"/>
</dbReference>
<dbReference type="Proteomes" id="UP000215914">
    <property type="component" value="Unassembled WGS sequence"/>
</dbReference>
<dbReference type="AlphaFoldDB" id="A0A9K3NRZ5"/>
<reference evidence="1" key="2">
    <citation type="submission" date="2020-06" db="EMBL/GenBank/DDBJ databases">
        <title>Helianthus annuus Genome sequencing and assembly Release 2.</title>
        <authorList>
            <person name="Gouzy J."/>
            <person name="Langlade N."/>
            <person name="Munos S."/>
        </authorList>
    </citation>
    <scope>NUCLEOTIDE SEQUENCE</scope>
    <source>
        <tissue evidence="1">Leaves</tissue>
    </source>
</reference>
<dbReference type="Gramene" id="mRNA:HanXRQr2_Chr04g0172261">
    <property type="protein sequence ID" value="CDS:HanXRQr2_Chr04g0172261.1"/>
    <property type="gene ID" value="HanXRQr2_Chr04g0172261"/>
</dbReference>
<accession>A0A9K3NRZ5</accession>
<protein>
    <submittedName>
        <fullName evidence="1">Uncharacterized protein</fullName>
    </submittedName>
</protein>
<organism evidence="1 2">
    <name type="scientific">Helianthus annuus</name>
    <name type="common">Common sunflower</name>
    <dbReference type="NCBI Taxonomy" id="4232"/>
    <lineage>
        <taxon>Eukaryota</taxon>
        <taxon>Viridiplantae</taxon>
        <taxon>Streptophyta</taxon>
        <taxon>Embryophyta</taxon>
        <taxon>Tracheophyta</taxon>
        <taxon>Spermatophyta</taxon>
        <taxon>Magnoliopsida</taxon>
        <taxon>eudicotyledons</taxon>
        <taxon>Gunneridae</taxon>
        <taxon>Pentapetalae</taxon>
        <taxon>asterids</taxon>
        <taxon>campanulids</taxon>
        <taxon>Asterales</taxon>
        <taxon>Asteraceae</taxon>
        <taxon>Asteroideae</taxon>
        <taxon>Heliantheae alliance</taxon>
        <taxon>Heliantheae</taxon>
        <taxon>Helianthus</taxon>
    </lineage>
</organism>
<reference evidence="1" key="1">
    <citation type="journal article" date="2017" name="Nature">
        <title>The sunflower genome provides insights into oil metabolism, flowering and Asterid evolution.</title>
        <authorList>
            <person name="Badouin H."/>
            <person name="Gouzy J."/>
            <person name="Grassa C.J."/>
            <person name="Murat F."/>
            <person name="Staton S.E."/>
            <person name="Cottret L."/>
            <person name="Lelandais-Briere C."/>
            <person name="Owens G.L."/>
            <person name="Carrere S."/>
            <person name="Mayjonade B."/>
            <person name="Legrand L."/>
            <person name="Gill N."/>
            <person name="Kane N.C."/>
            <person name="Bowers J.E."/>
            <person name="Hubner S."/>
            <person name="Bellec A."/>
            <person name="Berard A."/>
            <person name="Berges H."/>
            <person name="Blanchet N."/>
            <person name="Boniface M.C."/>
            <person name="Brunel D."/>
            <person name="Catrice O."/>
            <person name="Chaidir N."/>
            <person name="Claudel C."/>
            <person name="Donnadieu C."/>
            <person name="Faraut T."/>
            <person name="Fievet G."/>
            <person name="Helmstetter N."/>
            <person name="King M."/>
            <person name="Knapp S.J."/>
            <person name="Lai Z."/>
            <person name="Le Paslier M.C."/>
            <person name="Lippi Y."/>
            <person name="Lorenzon L."/>
            <person name="Mandel J.R."/>
            <person name="Marage G."/>
            <person name="Marchand G."/>
            <person name="Marquand E."/>
            <person name="Bret-Mestries E."/>
            <person name="Morien E."/>
            <person name="Nambeesan S."/>
            <person name="Nguyen T."/>
            <person name="Pegot-Espagnet P."/>
            <person name="Pouilly N."/>
            <person name="Raftis F."/>
            <person name="Sallet E."/>
            <person name="Schiex T."/>
            <person name="Thomas J."/>
            <person name="Vandecasteele C."/>
            <person name="Vares D."/>
            <person name="Vear F."/>
            <person name="Vautrin S."/>
            <person name="Crespi M."/>
            <person name="Mangin B."/>
            <person name="Burke J.M."/>
            <person name="Salse J."/>
            <person name="Munos S."/>
            <person name="Vincourt P."/>
            <person name="Rieseberg L.H."/>
            <person name="Langlade N.B."/>
        </authorList>
    </citation>
    <scope>NUCLEOTIDE SEQUENCE</scope>
    <source>
        <tissue evidence="1">Leaves</tissue>
    </source>
</reference>
<comment type="caution">
    <text evidence="1">The sequence shown here is derived from an EMBL/GenBank/DDBJ whole genome shotgun (WGS) entry which is preliminary data.</text>
</comment>
<evidence type="ECO:0000313" key="2">
    <source>
        <dbReference type="Proteomes" id="UP000215914"/>
    </source>
</evidence>
<sequence length="53" mass="5684">MLAMTLSAGDADMARQVVDPEELWIRKLSCGNDMLSPGNIKVIVGTCFPMGTV</sequence>
<proteinExistence type="predicted"/>